<evidence type="ECO:0000313" key="2">
    <source>
        <dbReference type="Proteomes" id="UP000612352"/>
    </source>
</evidence>
<name>A0ABS1BC77_9MICO</name>
<accession>A0ABS1BC77</accession>
<dbReference type="EMBL" id="JAEDAJ010000007">
    <property type="protein sequence ID" value="MBK0332204.1"/>
    <property type="molecule type" value="Genomic_DNA"/>
</dbReference>
<dbReference type="Pfam" id="PF10698">
    <property type="entry name" value="DUF2505"/>
    <property type="match status" value="1"/>
</dbReference>
<dbReference type="RefSeq" id="WP_200503101.1">
    <property type="nucleotide sequence ID" value="NZ_JAEDAJ010000007.1"/>
</dbReference>
<protein>
    <submittedName>
        <fullName evidence="1">DUF2505 domain-containing protein</fullName>
    </submittedName>
</protein>
<gene>
    <name evidence="1" type="ORF">I8D64_12435</name>
</gene>
<evidence type="ECO:0000313" key="1">
    <source>
        <dbReference type="EMBL" id="MBK0332204.1"/>
    </source>
</evidence>
<proteinExistence type="predicted"/>
<dbReference type="Proteomes" id="UP000612352">
    <property type="component" value="Unassembled WGS sequence"/>
</dbReference>
<dbReference type="InterPro" id="IPR019639">
    <property type="entry name" value="DUF2505"/>
</dbReference>
<sequence length="167" mass="17580">MRLSENLNLPMPPEAAAAMYADPAYTRIRGRTLHAESATSEVEGDPAGAFTVTTHLELATEGIPDIARSLVGRSVKILEVQSWQAPAGGGARQGTIELTVQGAPASMRGHLELRPAGENSAVSIDGDFTAKVPLLGGRLEKAALPYVTKVLRAEERSAEDYRSGASA</sequence>
<organism evidence="1 2">
    <name type="scientific">Brachybacterium halotolerans</name>
    <dbReference type="NCBI Taxonomy" id="2795215"/>
    <lineage>
        <taxon>Bacteria</taxon>
        <taxon>Bacillati</taxon>
        <taxon>Actinomycetota</taxon>
        <taxon>Actinomycetes</taxon>
        <taxon>Micrococcales</taxon>
        <taxon>Dermabacteraceae</taxon>
        <taxon>Brachybacterium</taxon>
    </lineage>
</organism>
<reference evidence="1 2" key="1">
    <citation type="submission" date="2020-12" db="EMBL/GenBank/DDBJ databases">
        <title>Brachybacterium sp. MASK1Z-5, whole genome shotgun sequence.</title>
        <authorList>
            <person name="Tuo L."/>
        </authorList>
    </citation>
    <scope>NUCLEOTIDE SEQUENCE [LARGE SCALE GENOMIC DNA]</scope>
    <source>
        <strain evidence="1 2">MASK1Z-5</strain>
    </source>
</reference>
<comment type="caution">
    <text evidence="1">The sequence shown here is derived from an EMBL/GenBank/DDBJ whole genome shotgun (WGS) entry which is preliminary data.</text>
</comment>
<keyword evidence="2" id="KW-1185">Reference proteome</keyword>